<sequence>VPLSGARFRIRRYAGAAARSRKSPPFDELQRTLESGDSRLWTSIFSALGREQRWAESCHFLQTLRESRHKHLDTIVYNAVIKACERSSQWLQALQCLWELQMNKLQPDLVTFNTIISALQKGHRWQKALLMMDQVTSPDAVTCSAVVQACERGGRWDLALKYFLEARQQITLDVVSLNSVVSACGKWEQWQWALALLDEMRPDVVTYNATMDACARGQHWQKCLTLFNEMFHSILYPSIISYNTAIAACEHGPWDLALALLEDLQRQGLHARADTLSTAMSVCSKAQQAGVALQLLSKIPRHTPQRHLLIAYNTALNACARSQRWTWSLGLLEDMSRVDLSPDVVSFSSAVTACGKSQAWPMVLGLLEDLNTRSCAMNDYLCNAALRLPEAGVVQRGELVWTGGVLKAQHGGHQLGRQYHGQIPRPTEKKSGGLWLGDRQTSPVLKKNGIT</sequence>
<name>A0ABP0RLC9_9DINO</name>
<dbReference type="Gene3D" id="1.25.40.10">
    <property type="entry name" value="Tetratricopeptide repeat domain"/>
    <property type="match status" value="3"/>
</dbReference>
<evidence type="ECO:0000313" key="4">
    <source>
        <dbReference type="Proteomes" id="UP001642464"/>
    </source>
</evidence>
<dbReference type="InterPro" id="IPR011990">
    <property type="entry name" value="TPR-like_helical_dom_sf"/>
</dbReference>
<proteinExistence type="predicted"/>
<dbReference type="PANTHER" id="PTHR47447:SF17">
    <property type="entry name" value="OS12G0638900 PROTEIN"/>
    <property type="match status" value="1"/>
</dbReference>
<dbReference type="Proteomes" id="UP001642464">
    <property type="component" value="Unassembled WGS sequence"/>
</dbReference>
<dbReference type="EMBL" id="CAXAMM010041829">
    <property type="protein sequence ID" value="CAK9101429.1"/>
    <property type="molecule type" value="Genomic_DNA"/>
</dbReference>
<dbReference type="InterPro" id="IPR002885">
    <property type="entry name" value="PPR_rpt"/>
</dbReference>
<protein>
    <submittedName>
        <fullName evidence="3">Chloroplastic (ZmPPR10)</fullName>
    </submittedName>
</protein>
<dbReference type="Pfam" id="PF01535">
    <property type="entry name" value="PPR"/>
    <property type="match status" value="3"/>
</dbReference>
<dbReference type="PROSITE" id="PS51375">
    <property type="entry name" value="PPR"/>
    <property type="match status" value="2"/>
</dbReference>
<feature type="repeat" description="PPR" evidence="2">
    <location>
        <begin position="73"/>
        <end position="107"/>
    </location>
</feature>
<organism evidence="3 4">
    <name type="scientific">Durusdinium trenchii</name>
    <dbReference type="NCBI Taxonomy" id="1381693"/>
    <lineage>
        <taxon>Eukaryota</taxon>
        <taxon>Sar</taxon>
        <taxon>Alveolata</taxon>
        <taxon>Dinophyceae</taxon>
        <taxon>Suessiales</taxon>
        <taxon>Symbiodiniaceae</taxon>
        <taxon>Durusdinium</taxon>
    </lineage>
</organism>
<reference evidence="3 4" key="1">
    <citation type="submission" date="2024-02" db="EMBL/GenBank/DDBJ databases">
        <authorList>
            <person name="Chen Y."/>
            <person name="Shah S."/>
            <person name="Dougan E. K."/>
            <person name="Thang M."/>
            <person name="Chan C."/>
        </authorList>
    </citation>
    <scope>NUCLEOTIDE SEQUENCE [LARGE SCALE GENOMIC DNA]</scope>
</reference>
<evidence type="ECO:0000256" key="2">
    <source>
        <dbReference type="PROSITE-ProRule" id="PRU00708"/>
    </source>
</evidence>
<evidence type="ECO:0000256" key="1">
    <source>
        <dbReference type="ARBA" id="ARBA00022737"/>
    </source>
</evidence>
<feature type="non-terminal residue" evidence="3">
    <location>
        <position position="1"/>
    </location>
</feature>
<keyword evidence="4" id="KW-1185">Reference proteome</keyword>
<feature type="repeat" description="PPR" evidence="2">
    <location>
        <begin position="203"/>
        <end position="237"/>
    </location>
</feature>
<accession>A0ABP0RLC9</accession>
<keyword evidence="1" id="KW-0677">Repeat</keyword>
<dbReference type="Pfam" id="PF13041">
    <property type="entry name" value="PPR_2"/>
    <property type="match status" value="2"/>
</dbReference>
<dbReference type="PANTHER" id="PTHR47447">
    <property type="entry name" value="OS03G0856100 PROTEIN"/>
    <property type="match status" value="1"/>
</dbReference>
<dbReference type="NCBIfam" id="TIGR00756">
    <property type="entry name" value="PPR"/>
    <property type="match status" value="3"/>
</dbReference>
<comment type="caution">
    <text evidence="3">The sequence shown here is derived from an EMBL/GenBank/DDBJ whole genome shotgun (WGS) entry which is preliminary data.</text>
</comment>
<gene>
    <name evidence="3" type="ORF">SCF082_LOCUS47430</name>
</gene>
<evidence type="ECO:0000313" key="3">
    <source>
        <dbReference type="EMBL" id="CAK9101429.1"/>
    </source>
</evidence>